<dbReference type="AlphaFoldDB" id="A0A2H9ZRK5"/>
<keyword evidence="3" id="KW-1185">Reference proteome</keyword>
<organism evidence="2 3">
    <name type="scientific">Apostasia shenzhenica</name>
    <dbReference type="NCBI Taxonomy" id="1088818"/>
    <lineage>
        <taxon>Eukaryota</taxon>
        <taxon>Viridiplantae</taxon>
        <taxon>Streptophyta</taxon>
        <taxon>Embryophyta</taxon>
        <taxon>Tracheophyta</taxon>
        <taxon>Spermatophyta</taxon>
        <taxon>Magnoliopsida</taxon>
        <taxon>Liliopsida</taxon>
        <taxon>Asparagales</taxon>
        <taxon>Orchidaceae</taxon>
        <taxon>Apostasioideae</taxon>
        <taxon>Apostasia</taxon>
    </lineage>
</organism>
<evidence type="ECO:0000256" key="1">
    <source>
        <dbReference type="SAM" id="MobiDB-lite"/>
    </source>
</evidence>
<gene>
    <name evidence="2" type="ORF">AXF42_Ash016946</name>
</gene>
<evidence type="ECO:0000313" key="2">
    <source>
        <dbReference type="EMBL" id="PKA45919.1"/>
    </source>
</evidence>
<accession>A0A2H9ZRK5</accession>
<sequence length="193" mass="20164">MQHIPLIVVKHIDARARVSCGLVEFINTCGASDGSPVGPRRAGVVMAMFSGIAGFVRDELPEAGGPAQPGQAGTRRLLVRKEVPKKPRIRLSNTGEGARAASRSLQGDARAAPPVENTIIVADNEMRSRREDAENQPPAPLPTEAQDTLLRERSTLTPVSSPSGPPAGPEILSGDGQRGPGSGSSSAQHLFAP</sequence>
<dbReference type="EMBL" id="KZ454678">
    <property type="protein sequence ID" value="PKA45919.1"/>
    <property type="molecule type" value="Genomic_DNA"/>
</dbReference>
<name>A0A2H9ZRK5_9ASPA</name>
<feature type="compositionally biased region" description="Basic and acidic residues" evidence="1">
    <location>
        <begin position="124"/>
        <end position="133"/>
    </location>
</feature>
<dbReference type="Proteomes" id="UP000236161">
    <property type="component" value="Unassembled WGS sequence"/>
</dbReference>
<protein>
    <submittedName>
        <fullName evidence="2">Uncharacterized protein</fullName>
    </submittedName>
</protein>
<reference evidence="2 3" key="1">
    <citation type="journal article" date="2017" name="Nature">
        <title>The Apostasia genome and the evolution of orchids.</title>
        <authorList>
            <person name="Zhang G.Q."/>
            <person name="Liu K.W."/>
            <person name="Li Z."/>
            <person name="Lohaus R."/>
            <person name="Hsiao Y.Y."/>
            <person name="Niu S.C."/>
            <person name="Wang J.Y."/>
            <person name="Lin Y.C."/>
            <person name="Xu Q."/>
            <person name="Chen L.J."/>
            <person name="Yoshida K."/>
            <person name="Fujiwara S."/>
            <person name="Wang Z.W."/>
            <person name="Zhang Y.Q."/>
            <person name="Mitsuda N."/>
            <person name="Wang M."/>
            <person name="Liu G.H."/>
            <person name="Pecoraro L."/>
            <person name="Huang H.X."/>
            <person name="Xiao X.J."/>
            <person name="Lin M."/>
            <person name="Wu X.Y."/>
            <person name="Wu W.L."/>
            <person name="Chen Y.Y."/>
            <person name="Chang S.B."/>
            <person name="Sakamoto S."/>
            <person name="Ohme-Takagi M."/>
            <person name="Yagi M."/>
            <person name="Zeng S.J."/>
            <person name="Shen C.Y."/>
            <person name="Yeh C.M."/>
            <person name="Luo Y.B."/>
            <person name="Tsai W.C."/>
            <person name="Van de Peer Y."/>
            <person name="Liu Z.J."/>
        </authorList>
    </citation>
    <scope>NUCLEOTIDE SEQUENCE [LARGE SCALE GENOMIC DNA]</scope>
    <source>
        <strain evidence="3">cv. Shenzhen</strain>
        <tissue evidence="2">Stem</tissue>
    </source>
</reference>
<evidence type="ECO:0000313" key="3">
    <source>
        <dbReference type="Proteomes" id="UP000236161"/>
    </source>
</evidence>
<feature type="compositionally biased region" description="Polar residues" evidence="1">
    <location>
        <begin position="183"/>
        <end position="193"/>
    </location>
</feature>
<proteinExistence type="predicted"/>
<feature type="region of interest" description="Disordered" evidence="1">
    <location>
        <begin position="83"/>
        <end position="193"/>
    </location>
</feature>